<keyword evidence="5 13" id="KW-0813">Transport</keyword>
<dbReference type="InterPro" id="IPR029046">
    <property type="entry name" value="LolA/LolB/LppX"/>
</dbReference>
<evidence type="ECO:0000256" key="1">
    <source>
        <dbReference type="ARBA" id="ARBA00004459"/>
    </source>
</evidence>
<protein>
    <recommendedName>
        <fullName evidence="4 13">Outer-membrane lipoprotein LolB</fullName>
    </recommendedName>
</protein>
<dbReference type="Proteomes" id="UP000283993">
    <property type="component" value="Unassembled WGS sequence"/>
</dbReference>
<sequence>MKHLLLFVTLVSLLAGCAVIRQPPEAEPGVADAAAWQAHRETLAELKTWALQGRVATGQLLGWTGNLNWRQSGEDFDVRLSGPMGAGGFRASGTLDRVVIRTGDRRMVTTEPDALVERTLGWTFPLEPLRYWGRGLPAPGGYDRISVDAQGRLVALEQDGWKIAFPEYAEPDGAPALPERIVLDNGETRIRLVVDRWFDIGGASAPDA</sequence>
<comment type="caution">
    <text evidence="15">The sequence shown here is derived from an EMBL/GenBank/DDBJ whole genome shotgun (WGS) entry which is preliminary data.</text>
</comment>
<evidence type="ECO:0000313" key="16">
    <source>
        <dbReference type="Proteomes" id="UP000283993"/>
    </source>
</evidence>
<keyword evidence="16" id="KW-1185">Reference proteome</keyword>
<evidence type="ECO:0000256" key="9">
    <source>
        <dbReference type="ARBA" id="ARBA00023139"/>
    </source>
</evidence>
<comment type="subcellular location">
    <subcellularLocation>
        <location evidence="1 13">Cell outer membrane</location>
        <topology evidence="1 13">Lipid-anchor</topology>
    </subcellularLocation>
</comment>
<dbReference type="InterPro" id="IPR004565">
    <property type="entry name" value="OM_lipoprot_LolB"/>
</dbReference>
<keyword evidence="9 13" id="KW-0564">Palmitate</keyword>
<keyword evidence="8 13" id="KW-0472">Membrane</keyword>
<dbReference type="EMBL" id="AYKH01000012">
    <property type="protein sequence ID" value="ROO27709.1"/>
    <property type="molecule type" value="Genomic_DNA"/>
</dbReference>
<comment type="subunit">
    <text evidence="3 13">Monomer.</text>
</comment>
<dbReference type="PROSITE" id="PS51257">
    <property type="entry name" value="PROKAR_LIPOPROTEIN"/>
    <property type="match status" value="1"/>
</dbReference>
<dbReference type="HAMAP" id="MF_00233">
    <property type="entry name" value="LolB"/>
    <property type="match status" value="1"/>
</dbReference>
<keyword evidence="12 13" id="KW-0449">Lipoprotein</keyword>
<dbReference type="GO" id="GO:0015031">
    <property type="term" value="P:protein transport"/>
    <property type="evidence" value="ECO:0007669"/>
    <property type="project" value="UniProtKB-KW"/>
</dbReference>
<dbReference type="Gene3D" id="2.50.20.10">
    <property type="entry name" value="Lipoprotein localisation LolA/LolB/LppX"/>
    <property type="match status" value="1"/>
</dbReference>
<organism evidence="15 16">
    <name type="scientific">Salinisphaera orenii MK-B5</name>
    <dbReference type="NCBI Taxonomy" id="856730"/>
    <lineage>
        <taxon>Bacteria</taxon>
        <taxon>Pseudomonadati</taxon>
        <taxon>Pseudomonadota</taxon>
        <taxon>Gammaproteobacteria</taxon>
        <taxon>Salinisphaerales</taxon>
        <taxon>Salinisphaeraceae</taxon>
        <taxon>Salinisphaera</taxon>
    </lineage>
</organism>
<proteinExistence type="inferred from homology"/>
<evidence type="ECO:0000256" key="4">
    <source>
        <dbReference type="ARBA" id="ARBA00016202"/>
    </source>
</evidence>
<dbReference type="GO" id="GO:0044874">
    <property type="term" value="P:lipoprotein localization to outer membrane"/>
    <property type="evidence" value="ECO:0007669"/>
    <property type="project" value="UniProtKB-UniRule"/>
</dbReference>
<evidence type="ECO:0000256" key="3">
    <source>
        <dbReference type="ARBA" id="ARBA00011245"/>
    </source>
</evidence>
<evidence type="ECO:0000256" key="14">
    <source>
        <dbReference type="SAM" id="SignalP"/>
    </source>
</evidence>
<keyword evidence="10 13" id="KW-0143">Chaperone</keyword>
<dbReference type="NCBIfam" id="TIGR00548">
    <property type="entry name" value="lolB"/>
    <property type="match status" value="1"/>
</dbReference>
<evidence type="ECO:0000256" key="10">
    <source>
        <dbReference type="ARBA" id="ARBA00023186"/>
    </source>
</evidence>
<comment type="function">
    <text evidence="13">Plays a critical role in the incorporation of lipoproteins in the outer membrane after they are released by the LolA protein.</text>
</comment>
<keyword evidence="7 13" id="KW-0653">Protein transport</keyword>
<evidence type="ECO:0000256" key="8">
    <source>
        <dbReference type="ARBA" id="ARBA00023136"/>
    </source>
</evidence>
<evidence type="ECO:0000256" key="12">
    <source>
        <dbReference type="ARBA" id="ARBA00023288"/>
    </source>
</evidence>
<dbReference type="GO" id="GO:0009279">
    <property type="term" value="C:cell outer membrane"/>
    <property type="evidence" value="ECO:0007669"/>
    <property type="project" value="UniProtKB-SubCell"/>
</dbReference>
<name>A0A423PQ25_9GAMM</name>
<gene>
    <name evidence="13" type="primary">lolB</name>
    <name evidence="15" type="ORF">SAOR_07700</name>
</gene>
<evidence type="ECO:0000256" key="11">
    <source>
        <dbReference type="ARBA" id="ARBA00023237"/>
    </source>
</evidence>
<evidence type="ECO:0000256" key="5">
    <source>
        <dbReference type="ARBA" id="ARBA00022448"/>
    </source>
</evidence>
<evidence type="ECO:0000256" key="6">
    <source>
        <dbReference type="ARBA" id="ARBA00022729"/>
    </source>
</evidence>
<feature type="chain" id="PRO_5019161513" description="Outer-membrane lipoprotein LolB" evidence="14">
    <location>
        <begin position="18"/>
        <end position="208"/>
    </location>
</feature>
<accession>A0A423PQ25</accession>
<reference evidence="15 16" key="1">
    <citation type="submission" date="2013-10" db="EMBL/GenBank/DDBJ databases">
        <title>Salinisphaera orenii MK-B5 Genome Sequencing.</title>
        <authorList>
            <person name="Lai Q."/>
            <person name="Li C."/>
            <person name="Shao Z."/>
        </authorList>
    </citation>
    <scope>NUCLEOTIDE SEQUENCE [LARGE SCALE GENOMIC DNA]</scope>
    <source>
        <strain evidence="15 16">MK-B5</strain>
    </source>
</reference>
<dbReference type="AlphaFoldDB" id="A0A423PQ25"/>
<keyword evidence="6 13" id="KW-0732">Signal</keyword>
<comment type="similarity">
    <text evidence="2 13">Belongs to the LolB family.</text>
</comment>
<keyword evidence="11 13" id="KW-0998">Cell outer membrane</keyword>
<dbReference type="RefSeq" id="WP_123630909.1">
    <property type="nucleotide sequence ID" value="NZ_AYKH01000012.1"/>
</dbReference>
<evidence type="ECO:0000313" key="15">
    <source>
        <dbReference type="EMBL" id="ROO27709.1"/>
    </source>
</evidence>
<dbReference type="CDD" id="cd16326">
    <property type="entry name" value="LolB"/>
    <property type="match status" value="1"/>
</dbReference>
<dbReference type="SUPFAM" id="SSF89392">
    <property type="entry name" value="Prokaryotic lipoproteins and lipoprotein localization factors"/>
    <property type="match status" value="1"/>
</dbReference>
<feature type="signal peptide" evidence="14">
    <location>
        <begin position="1"/>
        <end position="17"/>
    </location>
</feature>
<evidence type="ECO:0000256" key="13">
    <source>
        <dbReference type="HAMAP-Rule" id="MF_00233"/>
    </source>
</evidence>
<evidence type="ECO:0000256" key="2">
    <source>
        <dbReference type="ARBA" id="ARBA00009696"/>
    </source>
</evidence>
<dbReference type="Pfam" id="PF03550">
    <property type="entry name" value="LolB"/>
    <property type="match status" value="1"/>
</dbReference>
<evidence type="ECO:0000256" key="7">
    <source>
        <dbReference type="ARBA" id="ARBA00022927"/>
    </source>
</evidence>